<name>A0A5N6UUC6_ASPTM</name>
<dbReference type="AlphaFoldDB" id="A0A5N6UUC6"/>
<accession>A0A5N6UUC6</accession>
<protein>
    <submittedName>
        <fullName evidence="1">Uncharacterized protein</fullName>
    </submittedName>
</protein>
<organism evidence="1 2">
    <name type="scientific">Aspergillus tamarii</name>
    <dbReference type="NCBI Taxonomy" id="41984"/>
    <lineage>
        <taxon>Eukaryota</taxon>
        <taxon>Fungi</taxon>
        <taxon>Dikarya</taxon>
        <taxon>Ascomycota</taxon>
        <taxon>Pezizomycotina</taxon>
        <taxon>Eurotiomycetes</taxon>
        <taxon>Eurotiomycetidae</taxon>
        <taxon>Eurotiales</taxon>
        <taxon>Aspergillaceae</taxon>
        <taxon>Aspergillus</taxon>
        <taxon>Aspergillus subgen. Circumdati</taxon>
    </lineage>
</organism>
<gene>
    <name evidence="1" type="ORF">BDV40DRAFT_167144</name>
</gene>
<dbReference type="Proteomes" id="UP000326950">
    <property type="component" value="Unassembled WGS sequence"/>
</dbReference>
<reference evidence="1 2" key="1">
    <citation type="submission" date="2019-04" db="EMBL/GenBank/DDBJ databases">
        <title>Friends and foes A comparative genomics study of 23 Aspergillus species from section Flavi.</title>
        <authorList>
            <consortium name="DOE Joint Genome Institute"/>
            <person name="Kjaerbolling I."/>
            <person name="Vesth T."/>
            <person name="Frisvad J.C."/>
            <person name="Nybo J.L."/>
            <person name="Theobald S."/>
            <person name="Kildgaard S."/>
            <person name="Isbrandt T."/>
            <person name="Kuo A."/>
            <person name="Sato A."/>
            <person name="Lyhne E.K."/>
            <person name="Kogle M.E."/>
            <person name="Wiebenga A."/>
            <person name="Kun R.S."/>
            <person name="Lubbers R.J."/>
            <person name="Makela M.R."/>
            <person name="Barry K."/>
            <person name="Chovatia M."/>
            <person name="Clum A."/>
            <person name="Daum C."/>
            <person name="Haridas S."/>
            <person name="He G."/>
            <person name="LaButti K."/>
            <person name="Lipzen A."/>
            <person name="Mondo S."/>
            <person name="Riley R."/>
            <person name="Salamov A."/>
            <person name="Simmons B.A."/>
            <person name="Magnuson J.K."/>
            <person name="Henrissat B."/>
            <person name="Mortensen U.H."/>
            <person name="Larsen T.O."/>
            <person name="Devries R.P."/>
            <person name="Grigoriev I.V."/>
            <person name="Machida M."/>
            <person name="Baker S.E."/>
            <person name="Andersen M.R."/>
        </authorList>
    </citation>
    <scope>NUCLEOTIDE SEQUENCE [LARGE SCALE GENOMIC DNA]</scope>
    <source>
        <strain evidence="1 2">CBS 117626</strain>
    </source>
</reference>
<proteinExistence type="predicted"/>
<keyword evidence="2" id="KW-1185">Reference proteome</keyword>
<dbReference type="EMBL" id="ML738633">
    <property type="protein sequence ID" value="KAE8162100.1"/>
    <property type="molecule type" value="Genomic_DNA"/>
</dbReference>
<evidence type="ECO:0000313" key="2">
    <source>
        <dbReference type="Proteomes" id="UP000326950"/>
    </source>
</evidence>
<evidence type="ECO:0000313" key="1">
    <source>
        <dbReference type="EMBL" id="KAE8162100.1"/>
    </source>
</evidence>
<sequence>MDRLHVPRLNGTAALVGCPWGLRAAAGQNFQTHRPRNYMPDSLPDFLSRRFDYLITRRCRRITAKIDGQNKMTFAFRLSPSSAPLQSAAR</sequence>